<sequence>MPHEGELRIARMVVGELRHAGPLPPPELLAGYERVHDGLAERLVSMAEREQSHRHYMDRTDMTEANRLARRGQLCGLLALVVLAAVAVTLAIVGEPWAAAILGTIDVLGVVGVFVAGQKFSAASSQPEPRPEQDEMPSLVRVHPPDGS</sequence>
<dbReference type="EMBL" id="BAAAMJ010000003">
    <property type="protein sequence ID" value="GAA1896448.1"/>
    <property type="molecule type" value="Genomic_DNA"/>
</dbReference>
<evidence type="ECO:0000256" key="2">
    <source>
        <dbReference type="SAM" id="Phobius"/>
    </source>
</evidence>
<reference evidence="4" key="1">
    <citation type="journal article" date="2019" name="Int. J. Syst. Evol. Microbiol.">
        <title>The Global Catalogue of Microorganisms (GCM) 10K type strain sequencing project: providing services to taxonomists for standard genome sequencing and annotation.</title>
        <authorList>
            <consortium name="The Broad Institute Genomics Platform"/>
            <consortium name="The Broad Institute Genome Sequencing Center for Infectious Disease"/>
            <person name="Wu L."/>
            <person name="Ma J."/>
        </authorList>
    </citation>
    <scope>NUCLEOTIDE SEQUENCE [LARGE SCALE GENOMIC DNA]</scope>
    <source>
        <strain evidence="4">JCM 13581</strain>
    </source>
</reference>
<evidence type="ECO:0000313" key="4">
    <source>
        <dbReference type="Proteomes" id="UP001501303"/>
    </source>
</evidence>
<keyword evidence="4" id="KW-1185">Reference proteome</keyword>
<feature type="transmembrane region" description="Helical" evidence="2">
    <location>
        <begin position="99"/>
        <end position="117"/>
    </location>
</feature>
<protein>
    <recommendedName>
        <fullName evidence="5">DUF2335 domain-containing protein</fullName>
    </recommendedName>
</protein>
<evidence type="ECO:0000256" key="1">
    <source>
        <dbReference type="SAM" id="MobiDB-lite"/>
    </source>
</evidence>
<keyword evidence="2" id="KW-1133">Transmembrane helix</keyword>
<dbReference type="InterPro" id="IPR019284">
    <property type="entry name" value="RP532"/>
</dbReference>
<organism evidence="3 4">
    <name type="scientific">Streptomyces sodiiphilus</name>
    <dbReference type="NCBI Taxonomy" id="226217"/>
    <lineage>
        <taxon>Bacteria</taxon>
        <taxon>Bacillati</taxon>
        <taxon>Actinomycetota</taxon>
        <taxon>Actinomycetes</taxon>
        <taxon>Kitasatosporales</taxon>
        <taxon>Streptomycetaceae</taxon>
        <taxon>Streptomyces</taxon>
    </lineage>
</organism>
<comment type="caution">
    <text evidence="3">The sequence shown here is derived from an EMBL/GenBank/DDBJ whole genome shotgun (WGS) entry which is preliminary data.</text>
</comment>
<keyword evidence="2" id="KW-0812">Transmembrane</keyword>
<proteinExistence type="predicted"/>
<name>A0ABP5A665_9ACTN</name>
<gene>
    <name evidence="3" type="ORF">GCM10009716_03100</name>
</gene>
<accession>A0ABP5A665</accession>
<dbReference type="RefSeq" id="WP_344258160.1">
    <property type="nucleotide sequence ID" value="NZ_BAAAMJ010000003.1"/>
</dbReference>
<feature type="region of interest" description="Disordered" evidence="1">
    <location>
        <begin position="122"/>
        <end position="148"/>
    </location>
</feature>
<dbReference type="Proteomes" id="UP001501303">
    <property type="component" value="Unassembled WGS sequence"/>
</dbReference>
<evidence type="ECO:0008006" key="5">
    <source>
        <dbReference type="Google" id="ProtNLM"/>
    </source>
</evidence>
<dbReference type="Pfam" id="PF10097">
    <property type="entry name" value="DUF2335"/>
    <property type="match status" value="1"/>
</dbReference>
<evidence type="ECO:0000313" key="3">
    <source>
        <dbReference type="EMBL" id="GAA1896448.1"/>
    </source>
</evidence>
<keyword evidence="2" id="KW-0472">Membrane</keyword>
<feature type="transmembrane region" description="Helical" evidence="2">
    <location>
        <begin position="74"/>
        <end position="93"/>
    </location>
</feature>